<dbReference type="AlphaFoldDB" id="A0A1V9Z853"/>
<dbReference type="InterPro" id="IPR035979">
    <property type="entry name" value="RBD_domain_sf"/>
</dbReference>
<dbReference type="InterPro" id="IPR029064">
    <property type="entry name" value="Ribosomal_eL30-like_sf"/>
</dbReference>
<dbReference type="SUPFAM" id="SSF54928">
    <property type="entry name" value="RNA-binding domain, RBD"/>
    <property type="match status" value="1"/>
</dbReference>
<dbReference type="PROSITE" id="PS00709">
    <property type="entry name" value="RIBOSOMAL_L30E_1"/>
    <property type="match status" value="1"/>
</dbReference>
<dbReference type="GO" id="GO:0005840">
    <property type="term" value="C:ribosome"/>
    <property type="evidence" value="ECO:0007669"/>
    <property type="project" value="UniProtKB-KW"/>
</dbReference>
<dbReference type="PROSITE" id="PS00993">
    <property type="entry name" value="RIBOSOMAL_L30E_2"/>
    <property type="match status" value="1"/>
</dbReference>
<proteinExistence type="inferred from homology"/>
<name>A0A1V9Z853_9STRA</name>
<dbReference type="Gene3D" id="6.10.250.1770">
    <property type="match status" value="1"/>
</dbReference>
<evidence type="ECO:0000256" key="3">
    <source>
        <dbReference type="ARBA" id="ARBA00023274"/>
    </source>
</evidence>
<evidence type="ECO:0000259" key="6">
    <source>
        <dbReference type="Pfam" id="PF12923"/>
    </source>
</evidence>
<dbReference type="InterPro" id="IPR004038">
    <property type="entry name" value="Ribosomal_eL8/eL30/eS12/Gad45"/>
</dbReference>
<dbReference type="Gene3D" id="3.30.1330.30">
    <property type="match status" value="1"/>
</dbReference>
<evidence type="ECO:0000313" key="8">
    <source>
        <dbReference type="Proteomes" id="UP000243217"/>
    </source>
</evidence>
<gene>
    <name evidence="7" type="ORF">THRCLA_08277</name>
</gene>
<dbReference type="GO" id="GO:1990904">
    <property type="term" value="C:ribonucleoprotein complex"/>
    <property type="evidence" value="ECO:0007669"/>
    <property type="project" value="UniProtKB-KW"/>
</dbReference>
<feature type="domain" description="Ribosomal protein eL8/eL30/eS12/Gadd45" evidence="5">
    <location>
        <begin position="244"/>
        <end position="336"/>
    </location>
</feature>
<feature type="domain" description="RRM" evidence="4">
    <location>
        <begin position="49"/>
        <end position="103"/>
    </location>
</feature>
<keyword evidence="3" id="KW-0687">Ribonucleoprotein</keyword>
<feature type="domain" description="Ribosomal RNA-processing protein 7 C-terminal" evidence="6">
    <location>
        <begin position="129"/>
        <end position="240"/>
    </location>
</feature>
<protein>
    <submittedName>
        <fullName evidence="7">60S ribosomal protein L30</fullName>
    </submittedName>
</protein>
<dbReference type="InterPro" id="IPR024326">
    <property type="entry name" value="RRP7_C"/>
</dbReference>
<dbReference type="FunFam" id="3.30.1330.30:FF:000001">
    <property type="entry name" value="60S ribosomal protein L30"/>
    <property type="match status" value="1"/>
</dbReference>
<dbReference type="Proteomes" id="UP000243217">
    <property type="component" value="Unassembled WGS sequence"/>
</dbReference>
<dbReference type="InterPro" id="IPR039109">
    <property type="entry name" value="Ribosomal_eL30-like"/>
</dbReference>
<dbReference type="NCBIfam" id="NF002172">
    <property type="entry name" value="PRK01018.1"/>
    <property type="match status" value="1"/>
</dbReference>
<evidence type="ECO:0000313" key="7">
    <source>
        <dbReference type="EMBL" id="OQR94020.1"/>
    </source>
</evidence>
<dbReference type="STRING" id="74557.A0A1V9Z853"/>
<dbReference type="Pfam" id="PF12923">
    <property type="entry name" value="RRP7"/>
    <property type="match status" value="1"/>
</dbReference>
<sequence length="341" mass="38569">MGRKIGGYSMIALLSNEDGAFSSYLYATKHTAKSDGQGESQLASDRTAYVVNLPRSTTAESLKELIEQVGPVQHVILGAENPGVATNAHVVFKDKSSLQKFLKLSSLPKALDTEEPQDVLQAALDQYKAERPGLQVLKKQADEFMSKFDEEEEAEHLEREELKNKIDDDGFQTVVSTKRRRQEIAELQPFRKKQKSKELQDFYRFQMREKKRGQLKTLRERFDEDRQMKQDMVASKKTKKTTENINSRLQLVMRSGKVALGYKETLKNLRNGKAKLVILSSNTPPLRKSEVEYYSMLAKTGVHHFAGNNNDLGTACGKYFRVSCMCILDAGDSDILRSSTD</sequence>
<dbReference type="OrthoDB" id="1928736at2759"/>
<keyword evidence="8" id="KW-1185">Reference proteome</keyword>
<evidence type="ECO:0000256" key="2">
    <source>
        <dbReference type="ARBA" id="ARBA00022980"/>
    </source>
</evidence>
<dbReference type="InterPro" id="IPR000504">
    <property type="entry name" value="RRM_dom"/>
</dbReference>
<dbReference type="CDD" id="cd12932">
    <property type="entry name" value="RRP7_like"/>
    <property type="match status" value="1"/>
</dbReference>
<dbReference type="PANTHER" id="PTHR11449">
    <property type="entry name" value="RIBOSOMAL PROTEIN L30"/>
    <property type="match status" value="1"/>
</dbReference>
<dbReference type="Pfam" id="PF00076">
    <property type="entry name" value="RRM_1"/>
    <property type="match status" value="1"/>
</dbReference>
<comment type="similarity">
    <text evidence="1">Belongs to the eukaryotic ribosomal protein eL30 family.</text>
</comment>
<organism evidence="7 8">
    <name type="scientific">Thraustotheca clavata</name>
    <dbReference type="NCBI Taxonomy" id="74557"/>
    <lineage>
        <taxon>Eukaryota</taxon>
        <taxon>Sar</taxon>
        <taxon>Stramenopiles</taxon>
        <taxon>Oomycota</taxon>
        <taxon>Saprolegniomycetes</taxon>
        <taxon>Saprolegniales</taxon>
        <taxon>Achlyaceae</taxon>
        <taxon>Thraustotheca</taxon>
    </lineage>
</organism>
<dbReference type="Pfam" id="PF01248">
    <property type="entry name" value="Ribosomal_L7Ae"/>
    <property type="match status" value="1"/>
</dbReference>
<accession>A0A1V9Z853</accession>
<comment type="caution">
    <text evidence="7">The sequence shown here is derived from an EMBL/GenBank/DDBJ whole genome shotgun (WGS) entry which is preliminary data.</text>
</comment>
<dbReference type="InterPro" id="IPR022991">
    <property type="entry name" value="Ribosomal_eL30_CS"/>
</dbReference>
<dbReference type="GO" id="GO:0003723">
    <property type="term" value="F:RNA binding"/>
    <property type="evidence" value="ECO:0007669"/>
    <property type="project" value="InterPro"/>
</dbReference>
<dbReference type="Gene3D" id="3.30.70.330">
    <property type="match status" value="1"/>
</dbReference>
<evidence type="ECO:0000259" key="4">
    <source>
        <dbReference type="Pfam" id="PF00076"/>
    </source>
</evidence>
<keyword evidence="2 7" id="KW-0689">Ribosomal protein</keyword>
<evidence type="ECO:0000259" key="5">
    <source>
        <dbReference type="Pfam" id="PF01248"/>
    </source>
</evidence>
<dbReference type="SUPFAM" id="SSF55315">
    <property type="entry name" value="L30e-like"/>
    <property type="match status" value="1"/>
</dbReference>
<evidence type="ECO:0000256" key="1">
    <source>
        <dbReference type="ARBA" id="ARBA00007326"/>
    </source>
</evidence>
<reference evidence="7 8" key="1">
    <citation type="journal article" date="2014" name="Genome Biol. Evol.">
        <title>The secreted proteins of Achlya hypogyna and Thraustotheca clavata identify the ancestral oomycete secretome and reveal gene acquisitions by horizontal gene transfer.</title>
        <authorList>
            <person name="Misner I."/>
            <person name="Blouin N."/>
            <person name="Leonard G."/>
            <person name="Richards T.A."/>
            <person name="Lane C.E."/>
        </authorList>
    </citation>
    <scope>NUCLEOTIDE SEQUENCE [LARGE SCALE GENOMIC DNA]</scope>
    <source>
        <strain evidence="7 8">ATCC 34112</strain>
    </source>
</reference>
<dbReference type="InterPro" id="IPR012677">
    <property type="entry name" value="Nucleotide-bd_a/b_plait_sf"/>
</dbReference>
<dbReference type="EMBL" id="JNBS01002212">
    <property type="protein sequence ID" value="OQR94020.1"/>
    <property type="molecule type" value="Genomic_DNA"/>
</dbReference>